<dbReference type="InterPro" id="IPR014327">
    <property type="entry name" value="RNA_pol_sigma70_bacteroid"/>
</dbReference>
<evidence type="ECO:0000256" key="2">
    <source>
        <dbReference type="ARBA" id="ARBA00023015"/>
    </source>
</evidence>
<dbReference type="InterPro" id="IPR007627">
    <property type="entry name" value="RNA_pol_sigma70_r2"/>
</dbReference>
<dbReference type="Pfam" id="PF04542">
    <property type="entry name" value="Sigma70_r2"/>
    <property type="match status" value="1"/>
</dbReference>
<feature type="domain" description="RNA polymerase sigma factor 70 region 4 type 2" evidence="6">
    <location>
        <begin position="130"/>
        <end position="181"/>
    </location>
</feature>
<dbReference type="InterPro" id="IPR036388">
    <property type="entry name" value="WH-like_DNA-bd_sf"/>
</dbReference>
<dbReference type="NCBIfam" id="TIGR02985">
    <property type="entry name" value="Sig70_bacteroi1"/>
    <property type="match status" value="1"/>
</dbReference>
<dbReference type="CDD" id="cd06171">
    <property type="entry name" value="Sigma70_r4"/>
    <property type="match status" value="1"/>
</dbReference>
<gene>
    <name evidence="7" type="ORF">VRU48_16015</name>
</gene>
<evidence type="ECO:0000313" key="7">
    <source>
        <dbReference type="EMBL" id="MEE1946632.1"/>
    </source>
</evidence>
<dbReference type="InterPro" id="IPR013325">
    <property type="entry name" value="RNA_pol_sigma_r2"/>
</dbReference>
<keyword evidence="4" id="KW-0804">Transcription</keyword>
<keyword evidence="8" id="KW-1185">Reference proteome</keyword>
<dbReference type="InterPro" id="IPR039425">
    <property type="entry name" value="RNA_pol_sigma-70-like"/>
</dbReference>
<evidence type="ECO:0000259" key="6">
    <source>
        <dbReference type="Pfam" id="PF08281"/>
    </source>
</evidence>
<evidence type="ECO:0000256" key="1">
    <source>
        <dbReference type="ARBA" id="ARBA00010641"/>
    </source>
</evidence>
<dbReference type="SUPFAM" id="SSF88946">
    <property type="entry name" value="Sigma2 domain of RNA polymerase sigma factors"/>
    <property type="match status" value="1"/>
</dbReference>
<dbReference type="Gene3D" id="1.10.1740.10">
    <property type="match status" value="1"/>
</dbReference>
<keyword evidence="2" id="KW-0805">Transcription regulation</keyword>
<feature type="domain" description="RNA polymerase sigma-70 region 2" evidence="5">
    <location>
        <begin position="33"/>
        <end position="98"/>
    </location>
</feature>
<dbReference type="EMBL" id="JAZDQT010000003">
    <property type="protein sequence ID" value="MEE1946632.1"/>
    <property type="molecule type" value="Genomic_DNA"/>
</dbReference>
<sequence>MPLALQQSFHENASDHELLKLVGANDRLAFTELYNRYWDKAFAVAMHRTADEDVATEIVQDIFVSLWQRRADLQIKNGIATYLSAAIKYKVINHLASQYKQQQHLVNLANSAPQTTDSTNDWLAEKELRQLLGEAINQLPPKCKMVFLMSREENKTYAEIASELGISEKTVEAHLSKALSSLRQSLKISLPLLLFLLGK</sequence>
<dbReference type="InterPro" id="IPR013249">
    <property type="entry name" value="RNA_pol_sigma70_r4_t2"/>
</dbReference>
<dbReference type="NCBIfam" id="TIGR02937">
    <property type="entry name" value="sigma70-ECF"/>
    <property type="match status" value="1"/>
</dbReference>
<dbReference type="Pfam" id="PF08281">
    <property type="entry name" value="Sigma70_r4_2"/>
    <property type="match status" value="1"/>
</dbReference>
<reference evidence="7 8" key="1">
    <citation type="submission" date="2024-01" db="EMBL/GenBank/DDBJ databases">
        <title>Pedobacter sp. nov., isolated from fresh soil.</title>
        <authorList>
            <person name="Le N.T.T."/>
        </authorList>
    </citation>
    <scope>NUCLEOTIDE SEQUENCE [LARGE SCALE GENOMIC DNA]</scope>
    <source>
        <strain evidence="7 8">KR3-3</strain>
    </source>
</reference>
<dbReference type="PANTHER" id="PTHR43133">
    <property type="entry name" value="RNA POLYMERASE ECF-TYPE SIGMA FACTO"/>
    <property type="match status" value="1"/>
</dbReference>
<dbReference type="RefSeq" id="WP_330108932.1">
    <property type="nucleotide sequence ID" value="NZ_JAZDQT010000003.1"/>
</dbReference>
<comment type="caution">
    <text evidence="7">The sequence shown here is derived from an EMBL/GenBank/DDBJ whole genome shotgun (WGS) entry which is preliminary data.</text>
</comment>
<dbReference type="SUPFAM" id="SSF88659">
    <property type="entry name" value="Sigma3 and sigma4 domains of RNA polymerase sigma factors"/>
    <property type="match status" value="1"/>
</dbReference>
<dbReference type="Gene3D" id="1.10.10.10">
    <property type="entry name" value="Winged helix-like DNA-binding domain superfamily/Winged helix DNA-binding domain"/>
    <property type="match status" value="1"/>
</dbReference>
<evidence type="ECO:0000256" key="4">
    <source>
        <dbReference type="ARBA" id="ARBA00023163"/>
    </source>
</evidence>
<proteinExistence type="inferred from homology"/>
<accession>A0ABU7IAY2</accession>
<evidence type="ECO:0000313" key="8">
    <source>
        <dbReference type="Proteomes" id="UP001336835"/>
    </source>
</evidence>
<dbReference type="Proteomes" id="UP001336835">
    <property type="component" value="Unassembled WGS sequence"/>
</dbReference>
<comment type="similarity">
    <text evidence="1">Belongs to the sigma-70 factor family. ECF subfamily.</text>
</comment>
<evidence type="ECO:0000259" key="5">
    <source>
        <dbReference type="Pfam" id="PF04542"/>
    </source>
</evidence>
<dbReference type="InterPro" id="IPR014284">
    <property type="entry name" value="RNA_pol_sigma-70_dom"/>
</dbReference>
<dbReference type="InterPro" id="IPR013324">
    <property type="entry name" value="RNA_pol_sigma_r3/r4-like"/>
</dbReference>
<keyword evidence="3" id="KW-0731">Sigma factor</keyword>
<organism evidence="7 8">
    <name type="scientific">Pedobacter albus</name>
    <dbReference type="NCBI Taxonomy" id="3113905"/>
    <lineage>
        <taxon>Bacteria</taxon>
        <taxon>Pseudomonadati</taxon>
        <taxon>Bacteroidota</taxon>
        <taxon>Sphingobacteriia</taxon>
        <taxon>Sphingobacteriales</taxon>
        <taxon>Sphingobacteriaceae</taxon>
        <taxon>Pedobacter</taxon>
    </lineage>
</organism>
<protein>
    <submittedName>
        <fullName evidence="7">RNA polymerase sigma-70 factor</fullName>
    </submittedName>
</protein>
<name>A0ABU7IAY2_9SPHI</name>
<dbReference type="PANTHER" id="PTHR43133:SF46">
    <property type="entry name" value="RNA POLYMERASE SIGMA-70 FACTOR ECF SUBFAMILY"/>
    <property type="match status" value="1"/>
</dbReference>
<evidence type="ECO:0000256" key="3">
    <source>
        <dbReference type="ARBA" id="ARBA00023082"/>
    </source>
</evidence>